<accession>A0A016UW79</accession>
<gene>
    <name evidence="1" type="primary">Acey_s0024.g1087</name>
    <name evidence="1" type="ORF">Y032_0024g1087</name>
</gene>
<evidence type="ECO:0000313" key="1">
    <source>
        <dbReference type="EMBL" id="EYC19455.1"/>
    </source>
</evidence>
<dbReference type="OrthoDB" id="5859487at2759"/>
<name>A0A016UW79_9BILA</name>
<keyword evidence="2" id="KW-1185">Reference proteome</keyword>
<dbReference type="Proteomes" id="UP000024635">
    <property type="component" value="Unassembled WGS sequence"/>
</dbReference>
<comment type="caution">
    <text evidence="1">The sequence shown here is derived from an EMBL/GenBank/DDBJ whole genome shotgun (WGS) entry which is preliminary data.</text>
</comment>
<sequence>MRLFLMRSSLQIRQTYIVDAVMSWPLLVVLLSGAAVAQWDACRTGSVQLTVNGSETVYALKNDSSVIPMPPGTQCSFQVQPLPLTVLYIYITGTNFTNSTVMAYYEGNTASPIYINAPNPIEYSLPPSATPYLIVVKRLPNELPATFAMKIRGERVTPGEVFYTVSYNTTLRVFPGEYAQSSSTFFTLDGYRIGLLVDCYFGSSNSSSNDAVNLLRNQIFFTNTSYLTTAASIFQTKNGIYPTGQQFLTMFNKMNSTDSINIITFAYKESSNTLWSAYSFSDWRRADFTLNALGGSFGAKVISKIGDTVKGTLDDVNWGSANQLDIYEGVAEINAASAVGNLIKTLNRTSTISANNTLKLPAPVYTFVNRGGSMDVTLATVAGGGDGSSAIQLNLALFVLVVAALS</sequence>
<organism evidence="1 2">
    <name type="scientific">Ancylostoma ceylanicum</name>
    <dbReference type="NCBI Taxonomy" id="53326"/>
    <lineage>
        <taxon>Eukaryota</taxon>
        <taxon>Metazoa</taxon>
        <taxon>Ecdysozoa</taxon>
        <taxon>Nematoda</taxon>
        <taxon>Chromadorea</taxon>
        <taxon>Rhabditida</taxon>
        <taxon>Rhabditina</taxon>
        <taxon>Rhabditomorpha</taxon>
        <taxon>Strongyloidea</taxon>
        <taxon>Ancylostomatidae</taxon>
        <taxon>Ancylostomatinae</taxon>
        <taxon>Ancylostoma</taxon>
    </lineage>
</organism>
<protein>
    <recommendedName>
        <fullName evidence="3">CUB-like domain-containing protein</fullName>
    </recommendedName>
</protein>
<dbReference type="AlphaFoldDB" id="A0A016UW79"/>
<reference evidence="2" key="1">
    <citation type="journal article" date="2015" name="Nat. Genet.">
        <title>The genome and transcriptome of the zoonotic hookworm Ancylostoma ceylanicum identify infection-specific gene families.</title>
        <authorList>
            <person name="Schwarz E.M."/>
            <person name="Hu Y."/>
            <person name="Antoshechkin I."/>
            <person name="Miller M.M."/>
            <person name="Sternberg P.W."/>
            <person name="Aroian R.V."/>
        </authorList>
    </citation>
    <scope>NUCLEOTIDE SEQUENCE</scope>
    <source>
        <strain evidence="2">HY135</strain>
    </source>
</reference>
<dbReference type="EMBL" id="JARK01001360">
    <property type="protein sequence ID" value="EYC19455.1"/>
    <property type="molecule type" value="Genomic_DNA"/>
</dbReference>
<evidence type="ECO:0000313" key="2">
    <source>
        <dbReference type="Proteomes" id="UP000024635"/>
    </source>
</evidence>
<evidence type="ECO:0008006" key="3">
    <source>
        <dbReference type="Google" id="ProtNLM"/>
    </source>
</evidence>
<proteinExistence type="predicted"/>